<dbReference type="Gene3D" id="3.40.50.1820">
    <property type="entry name" value="alpha/beta hydrolase"/>
    <property type="match status" value="1"/>
</dbReference>
<dbReference type="PROSITE" id="PS00122">
    <property type="entry name" value="CARBOXYLESTERASE_B_1"/>
    <property type="match status" value="1"/>
</dbReference>
<proteinExistence type="inferred from homology"/>
<keyword evidence="6" id="KW-1185">Reference proteome</keyword>
<organism evidence="5 6">
    <name type="scientific">Aplosporella prunicola CBS 121167</name>
    <dbReference type="NCBI Taxonomy" id="1176127"/>
    <lineage>
        <taxon>Eukaryota</taxon>
        <taxon>Fungi</taxon>
        <taxon>Dikarya</taxon>
        <taxon>Ascomycota</taxon>
        <taxon>Pezizomycotina</taxon>
        <taxon>Dothideomycetes</taxon>
        <taxon>Dothideomycetes incertae sedis</taxon>
        <taxon>Botryosphaeriales</taxon>
        <taxon>Aplosporellaceae</taxon>
        <taxon>Aplosporella</taxon>
    </lineage>
</organism>
<gene>
    <name evidence="5" type="ORF">K452DRAFT_219186</name>
</gene>
<dbReference type="AlphaFoldDB" id="A0A6A6BUN2"/>
<dbReference type="RefSeq" id="XP_033402693.1">
    <property type="nucleotide sequence ID" value="XM_033536404.1"/>
</dbReference>
<dbReference type="GeneID" id="54293900"/>
<reference evidence="5" key="1">
    <citation type="journal article" date="2020" name="Stud. Mycol.">
        <title>101 Dothideomycetes genomes: a test case for predicting lifestyles and emergence of pathogens.</title>
        <authorList>
            <person name="Haridas S."/>
            <person name="Albert R."/>
            <person name="Binder M."/>
            <person name="Bloem J."/>
            <person name="Labutti K."/>
            <person name="Salamov A."/>
            <person name="Andreopoulos B."/>
            <person name="Baker S."/>
            <person name="Barry K."/>
            <person name="Bills G."/>
            <person name="Bluhm B."/>
            <person name="Cannon C."/>
            <person name="Castanera R."/>
            <person name="Culley D."/>
            <person name="Daum C."/>
            <person name="Ezra D."/>
            <person name="Gonzalez J."/>
            <person name="Henrissat B."/>
            <person name="Kuo A."/>
            <person name="Liang C."/>
            <person name="Lipzen A."/>
            <person name="Lutzoni F."/>
            <person name="Magnuson J."/>
            <person name="Mondo S."/>
            <person name="Nolan M."/>
            <person name="Ohm R."/>
            <person name="Pangilinan J."/>
            <person name="Park H.-J."/>
            <person name="Ramirez L."/>
            <person name="Alfaro M."/>
            <person name="Sun H."/>
            <person name="Tritt A."/>
            <person name="Yoshinaga Y."/>
            <person name="Zwiers L.-H."/>
            <person name="Turgeon B."/>
            <person name="Goodwin S."/>
            <person name="Spatafora J."/>
            <person name="Crous P."/>
            <person name="Grigoriev I."/>
        </authorList>
    </citation>
    <scope>NUCLEOTIDE SEQUENCE</scope>
    <source>
        <strain evidence="5">CBS 121167</strain>
    </source>
</reference>
<evidence type="ECO:0000313" key="5">
    <source>
        <dbReference type="EMBL" id="KAF2146985.1"/>
    </source>
</evidence>
<evidence type="ECO:0000256" key="3">
    <source>
        <dbReference type="RuleBase" id="RU361235"/>
    </source>
</evidence>
<feature type="signal peptide" evidence="3">
    <location>
        <begin position="1"/>
        <end position="18"/>
    </location>
</feature>
<dbReference type="InterPro" id="IPR029058">
    <property type="entry name" value="AB_hydrolase_fold"/>
</dbReference>
<dbReference type="EC" id="3.1.1.-" evidence="3"/>
<dbReference type="InterPro" id="IPR050309">
    <property type="entry name" value="Type-B_Carboxylest/Lipase"/>
</dbReference>
<evidence type="ECO:0000259" key="4">
    <source>
        <dbReference type="Pfam" id="PF00135"/>
    </source>
</evidence>
<evidence type="ECO:0000256" key="1">
    <source>
        <dbReference type="ARBA" id="ARBA00005964"/>
    </source>
</evidence>
<protein>
    <recommendedName>
        <fullName evidence="3">Carboxylic ester hydrolase</fullName>
        <ecNumber evidence="3">3.1.1.-</ecNumber>
    </recommendedName>
</protein>
<accession>A0A6A6BUN2</accession>
<comment type="similarity">
    <text evidence="1 3">Belongs to the type-B carboxylesterase/lipase family.</text>
</comment>
<sequence length="548" mass="59993">MAARLLLIVFCWVLSSQAAVVWGPVVDLGYELHEATVNETGNYYNFSNVRYASAPVGNLRFAAPVSPPKAKKPIINNGQTTFICPQGIPYWSNIAFARLAGRNVSLGNESDYKIADIPPVDPRTNEDCLLLDITVPMSVFDGRRRNISGAPVLLWFHGGGFVLGNKGGWGNGAGLVGRSLENNQSGIIYVAANYRLGLFGWLSGHDSITSNAGLLDQKLAIEWVRKHIHLFGGDPNKISVIGESAGGGSLMTLITTNGGNNGKEALFSRAILQSPWLPPLREESQAIALYNQVLQAADVSSPDQLRDAPSETLQTVNSLLIGRAPFGTYVFGPLIDHKTIPDDPRRLLKNGSFKLTIGLMIGHNSNEGAFFTPPSTTASCSFECFFSRVLPQLSQETLSYISSSLYHFGQSTPTNNITSMREQYELAYGNFSINCNIEYLKSAYQDRLYAYIFSQPPGVHTTDLLFTFSNVADQGDGVMDDAWLAVIMQRYFVNFALSGSPNTPLPVPEFPQFSNNSMVMNFNTVGFGARQDDVDEQKCKGWECLLGY</sequence>
<name>A0A6A6BUN2_9PEZI</name>
<feature type="chain" id="PRO_5025713852" description="Carboxylic ester hydrolase" evidence="3">
    <location>
        <begin position="19"/>
        <end position="548"/>
    </location>
</feature>
<evidence type="ECO:0000313" key="6">
    <source>
        <dbReference type="Proteomes" id="UP000799438"/>
    </source>
</evidence>
<dbReference type="PANTHER" id="PTHR11559">
    <property type="entry name" value="CARBOXYLESTERASE"/>
    <property type="match status" value="1"/>
</dbReference>
<dbReference type="InterPro" id="IPR002018">
    <property type="entry name" value="CarbesteraseB"/>
</dbReference>
<dbReference type="InterPro" id="IPR019826">
    <property type="entry name" value="Carboxylesterase_B_AS"/>
</dbReference>
<dbReference type="OrthoDB" id="408631at2759"/>
<dbReference type="EMBL" id="ML995475">
    <property type="protein sequence ID" value="KAF2146985.1"/>
    <property type="molecule type" value="Genomic_DNA"/>
</dbReference>
<keyword evidence="2 3" id="KW-0378">Hydrolase</keyword>
<keyword evidence="3" id="KW-0732">Signal</keyword>
<dbReference type="Pfam" id="PF00135">
    <property type="entry name" value="COesterase"/>
    <property type="match status" value="1"/>
</dbReference>
<dbReference type="Proteomes" id="UP000799438">
    <property type="component" value="Unassembled WGS sequence"/>
</dbReference>
<feature type="domain" description="Carboxylesterase type B" evidence="4">
    <location>
        <begin position="37"/>
        <end position="527"/>
    </location>
</feature>
<dbReference type="SUPFAM" id="SSF53474">
    <property type="entry name" value="alpha/beta-Hydrolases"/>
    <property type="match status" value="1"/>
</dbReference>
<dbReference type="GO" id="GO:0016787">
    <property type="term" value="F:hydrolase activity"/>
    <property type="evidence" value="ECO:0007669"/>
    <property type="project" value="UniProtKB-KW"/>
</dbReference>
<evidence type="ECO:0000256" key="2">
    <source>
        <dbReference type="ARBA" id="ARBA00022801"/>
    </source>
</evidence>